<evidence type="ECO:0000313" key="1">
    <source>
        <dbReference type="EMBL" id="GGH92169.1"/>
    </source>
</evidence>
<reference evidence="1" key="1">
    <citation type="journal article" date="2014" name="Int. J. Syst. Evol. Microbiol.">
        <title>Complete genome sequence of Corynebacterium casei LMG S-19264T (=DSM 44701T), isolated from a smear-ripened cheese.</title>
        <authorList>
            <consortium name="US DOE Joint Genome Institute (JGI-PGF)"/>
            <person name="Walter F."/>
            <person name="Albersmeier A."/>
            <person name="Kalinowski J."/>
            <person name="Ruckert C."/>
        </authorList>
    </citation>
    <scope>NUCLEOTIDE SEQUENCE</scope>
    <source>
        <strain evidence="1">CGMCC 1.14984</strain>
    </source>
</reference>
<dbReference type="EMBL" id="BMGZ01000001">
    <property type="protein sequence ID" value="GGH92169.1"/>
    <property type="molecule type" value="Genomic_DNA"/>
</dbReference>
<evidence type="ECO:0000313" key="3">
    <source>
        <dbReference type="Proteomes" id="UP000621856"/>
    </source>
</evidence>
<comment type="caution">
    <text evidence="1">The sequence shown here is derived from an EMBL/GenBank/DDBJ whole genome shotgun (WGS) entry which is preliminary data.</text>
</comment>
<dbReference type="Proteomes" id="UP000818603">
    <property type="component" value="Unassembled WGS sequence"/>
</dbReference>
<gene>
    <name evidence="2" type="ORF">FF098_000515</name>
    <name evidence="1" type="ORF">GCM10011355_01030</name>
</gene>
<dbReference type="Proteomes" id="UP000621856">
    <property type="component" value="Unassembled WGS sequence"/>
</dbReference>
<sequence>MKPIENRPDTRIITNQDDRKALRRMVEHAAMMARDHGFVAAVYRLNEALEEIDKEISGSIPRA</sequence>
<dbReference type="AlphaFoldDB" id="A0A8J3A021"/>
<dbReference type="EMBL" id="VCJR02000001">
    <property type="protein sequence ID" value="NHK26383.1"/>
    <property type="molecule type" value="Genomic_DNA"/>
</dbReference>
<keyword evidence="4" id="KW-1185">Reference proteome</keyword>
<accession>A0A8J3A021</accession>
<dbReference type="RefSeq" id="WP_155135838.1">
    <property type="nucleotide sequence ID" value="NZ_BMGZ01000001.1"/>
</dbReference>
<name>A0A8J3A021_9PROT</name>
<reference evidence="1" key="3">
    <citation type="submission" date="2020-09" db="EMBL/GenBank/DDBJ databases">
        <authorList>
            <person name="Sun Q."/>
            <person name="Zhou Y."/>
        </authorList>
    </citation>
    <scope>NUCLEOTIDE SEQUENCE</scope>
    <source>
        <strain evidence="1">CGMCC 1.14984</strain>
    </source>
</reference>
<protein>
    <submittedName>
        <fullName evidence="1">Uncharacterized protein</fullName>
    </submittedName>
</protein>
<organism evidence="1 3">
    <name type="scientific">Aquisalinus luteolus</name>
    <dbReference type="NCBI Taxonomy" id="1566827"/>
    <lineage>
        <taxon>Bacteria</taxon>
        <taxon>Pseudomonadati</taxon>
        <taxon>Pseudomonadota</taxon>
        <taxon>Alphaproteobacteria</taxon>
        <taxon>Parvularculales</taxon>
        <taxon>Parvularculaceae</taxon>
        <taxon>Aquisalinus</taxon>
    </lineage>
</organism>
<proteinExistence type="predicted"/>
<evidence type="ECO:0000313" key="2">
    <source>
        <dbReference type="EMBL" id="NHK26383.1"/>
    </source>
</evidence>
<reference evidence="2 4" key="2">
    <citation type="submission" date="2020-02" db="EMBL/GenBank/DDBJ databases">
        <title>Genome sequence of Parvularcula flava strain NH6-79.</title>
        <authorList>
            <person name="Abdul Karim M.H."/>
            <person name="Lam M.Q."/>
            <person name="Chen S.J."/>
            <person name="Yahya A."/>
            <person name="Shahir S."/>
            <person name="Shamsir M.S."/>
            <person name="Chong C.S."/>
        </authorList>
    </citation>
    <scope>NUCLEOTIDE SEQUENCE [LARGE SCALE GENOMIC DNA]</scope>
    <source>
        <strain evidence="2 4">NH6-79</strain>
    </source>
</reference>
<evidence type="ECO:0000313" key="4">
    <source>
        <dbReference type="Proteomes" id="UP000818603"/>
    </source>
</evidence>